<evidence type="ECO:0000313" key="1">
    <source>
        <dbReference type="EMBL" id="KAF5818041.1"/>
    </source>
</evidence>
<protein>
    <submittedName>
        <fullName evidence="1">Uncharacterized protein</fullName>
    </submittedName>
</protein>
<reference evidence="1" key="1">
    <citation type="journal article" date="2017" name="Nature">
        <title>The sunflower genome provides insights into oil metabolism, flowering and Asterid evolution.</title>
        <authorList>
            <person name="Badouin H."/>
            <person name="Gouzy J."/>
            <person name="Grassa C.J."/>
            <person name="Murat F."/>
            <person name="Staton S.E."/>
            <person name="Cottret L."/>
            <person name="Lelandais-Briere C."/>
            <person name="Owens G.L."/>
            <person name="Carrere S."/>
            <person name="Mayjonade B."/>
            <person name="Legrand L."/>
            <person name="Gill N."/>
            <person name="Kane N.C."/>
            <person name="Bowers J.E."/>
            <person name="Hubner S."/>
            <person name="Bellec A."/>
            <person name="Berard A."/>
            <person name="Berges H."/>
            <person name="Blanchet N."/>
            <person name="Boniface M.C."/>
            <person name="Brunel D."/>
            <person name="Catrice O."/>
            <person name="Chaidir N."/>
            <person name="Claudel C."/>
            <person name="Donnadieu C."/>
            <person name="Faraut T."/>
            <person name="Fievet G."/>
            <person name="Helmstetter N."/>
            <person name="King M."/>
            <person name="Knapp S.J."/>
            <person name="Lai Z."/>
            <person name="Le Paslier M.C."/>
            <person name="Lippi Y."/>
            <person name="Lorenzon L."/>
            <person name="Mandel J.R."/>
            <person name="Marage G."/>
            <person name="Marchand G."/>
            <person name="Marquand E."/>
            <person name="Bret-Mestries E."/>
            <person name="Morien E."/>
            <person name="Nambeesan S."/>
            <person name="Nguyen T."/>
            <person name="Pegot-Espagnet P."/>
            <person name="Pouilly N."/>
            <person name="Raftis F."/>
            <person name="Sallet E."/>
            <person name="Schiex T."/>
            <person name="Thomas J."/>
            <person name="Vandecasteele C."/>
            <person name="Vares D."/>
            <person name="Vear F."/>
            <person name="Vautrin S."/>
            <person name="Crespi M."/>
            <person name="Mangin B."/>
            <person name="Burke J.M."/>
            <person name="Salse J."/>
            <person name="Munos S."/>
            <person name="Vincourt P."/>
            <person name="Rieseberg L.H."/>
            <person name="Langlade N.B."/>
        </authorList>
    </citation>
    <scope>NUCLEOTIDE SEQUENCE</scope>
    <source>
        <tissue evidence="1">Leaves</tissue>
    </source>
</reference>
<evidence type="ECO:0000313" key="2">
    <source>
        <dbReference type="Proteomes" id="UP000215914"/>
    </source>
</evidence>
<dbReference type="Gramene" id="mRNA:HanXRQr2_Chr02g0060181">
    <property type="protein sequence ID" value="mRNA:HanXRQr2_Chr02g0060181"/>
    <property type="gene ID" value="HanXRQr2_Chr02g0060181"/>
</dbReference>
<proteinExistence type="predicted"/>
<sequence>MHVCVRVVWLSPNHKQGTLKQRPEVFCPSSAFSGLTTHKATNQRIELASAIRHLLTLGTIVDDF</sequence>
<organism evidence="1 2">
    <name type="scientific">Helianthus annuus</name>
    <name type="common">Common sunflower</name>
    <dbReference type="NCBI Taxonomy" id="4232"/>
    <lineage>
        <taxon>Eukaryota</taxon>
        <taxon>Viridiplantae</taxon>
        <taxon>Streptophyta</taxon>
        <taxon>Embryophyta</taxon>
        <taxon>Tracheophyta</taxon>
        <taxon>Spermatophyta</taxon>
        <taxon>Magnoliopsida</taxon>
        <taxon>eudicotyledons</taxon>
        <taxon>Gunneridae</taxon>
        <taxon>Pentapetalae</taxon>
        <taxon>asterids</taxon>
        <taxon>campanulids</taxon>
        <taxon>Asterales</taxon>
        <taxon>Asteraceae</taxon>
        <taxon>Asteroideae</taxon>
        <taxon>Heliantheae alliance</taxon>
        <taxon>Heliantheae</taxon>
        <taxon>Helianthus</taxon>
    </lineage>
</organism>
<dbReference type="AlphaFoldDB" id="A0A9K3JMX9"/>
<reference evidence="1" key="2">
    <citation type="submission" date="2020-06" db="EMBL/GenBank/DDBJ databases">
        <title>Helianthus annuus Genome sequencing and assembly Release 2.</title>
        <authorList>
            <person name="Gouzy J."/>
            <person name="Langlade N."/>
            <person name="Munos S."/>
        </authorList>
    </citation>
    <scope>NUCLEOTIDE SEQUENCE</scope>
    <source>
        <tissue evidence="1">Leaves</tissue>
    </source>
</reference>
<comment type="caution">
    <text evidence="1">The sequence shown here is derived from an EMBL/GenBank/DDBJ whole genome shotgun (WGS) entry which is preliminary data.</text>
</comment>
<keyword evidence="2" id="KW-1185">Reference proteome</keyword>
<dbReference type="EMBL" id="MNCJ02000317">
    <property type="protein sequence ID" value="KAF5818041.1"/>
    <property type="molecule type" value="Genomic_DNA"/>
</dbReference>
<accession>A0A9K3JMX9</accession>
<dbReference type="Proteomes" id="UP000215914">
    <property type="component" value="Unassembled WGS sequence"/>
</dbReference>
<gene>
    <name evidence="1" type="ORF">HanXRQr2_Chr02g0060181</name>
</gene>
<name>A0A9K3JMX9_HELAN</name>